<dbReference type="InterPro" id="IPR001192">
    <property type="entry name" value="PI-PLC_fam"/>
</dbReference>
<dbReference type="InterPro" id="IPR018247">
    <property type="entry name" value="EF_Hand_1_Ca_BS"/>
</dbReference>
<dbReference type="Pfam" id="PF00168">
    <property type="entry name" value="C2"/>
    <property type="match status" value="1"/>
</dbReference>
<dbReference type="SMART" id="SM00149">
    <property type="entry name" value="PLCYc"/>
    <property type="match status" value="1"/>
</dbReference>
<dbReference type="CDD" id="cd00275">
    <property type="entry name" value="C2_PLC_like"/>
    <property type="match status" value="1"/>
</dbReference>
<feature type="domain" description="PI-PLC Y-box" evidence="13">
    <location>
        <begin position="330"/>
        <end position="437"/>
    </location>
</feature>
<keyword evidence="9" id="KW-0807">Transducer</keyword>
<keyword evidence="16" id="KW-1185">Reference proteome</keyword>
<evidence type="ECO:0000256" key="2">
    <source>
        <dbReference type="ARBA" id="ARBA00004496"/>
    </source>
</evidence>
<dbReference type="GO" id="GO:0016042">
    <property type="term" value="P:lipid catabolic process"/>
    <property type="evidence" value="ECO:0007669"/>
    <property type="project" value="UniProtKB-KW"/>
</dbReference>
<evidence type="ECO:0000256" key="5">
    <source>
        <dbReference type="ARBA" id="ARBA00022801"/>
    </source>
</evidence>
<dbReference type="Gene3D" id="2.60.40.150">
    <property type="entry name" value="C2 domain"/>
    <property type="match status" value="1"/>
</dbReference>
<accession>A0ABD0KVZ3</accession>
<dbReference type="Gene3D" id="3.20.20.190">
    <property type="entry name" value="Phosphatidylinositol (PI) phosphodiesterase"/>
    <property type="match status" value="1"/>
</dbReference>
<dbReference type="Pfam" id="PF00387">
    <property type="entry name" value="PI-PLC-Y"/>
    <property type="match status" value="1"/>
</dbReference>
<evidence type="ECO:0000256" key="1">
    <source>
        <dbReference type="ARBA" id="ARBA00001913"/>
    </source>
</evidence>
<name>A0ABD0KVZ3_9CAEN</name>
<dbReference type="FunFam" id="3.20.20.190:FF:000039">
    <property type="entry name" value="Phosphoinositide phospholipase C"/>
    <property type="match status" value="1"/>
</dbReference>
<dbReference type="PROSITE" id="PS50007">
    <property type="entry name" value="PIPLC_X_DOMAIN"/>
    <property type="match status" value="1"/>
</dbReference>
<dbReference type="PANTHER" id="PTHR10336:SF209">
    <property type="entry name" value="PHOSPHOINOSITIDE PHOSPHOLIPASE C"/>
    <property type="match status" value="1"/>
</dbReference>
<dbReference type="InterPro" id="IPR011992">
    <property type="entry name" value="EF-hand-dom_pair"/>
</dbReference>
<comment type="caution">
    <text evidence="15">The sequence shown here is derived from an EMBL/GenBank/DDBJ whole genome shotgun (WGS) entry which is preliminary data.</text>
</comment>
<dbReference type="InterPro" id="IPR015359">
    <property type="entry name" value="PLC_EF-hand-like"/>
</dbReference>
<evidence type="ECO:0000256" key="9">
    <source>
        <dbReference type="ARBA" id="ARBA00023224"/>
    </source>
</evidence>
<evidence type="ECO:0000256" key="8">
    <source>
        <dbReference type="ARBA" id="ARBA00023098"/>
    </source>
</evidence>
<keyword evidence="8 11" id="KW-0443">Lipid metabolism</keyword>
<proteinExistence type="predicted"/>
<evidence type="ECO:0000313" key="15">
    <source>
        <dbReference type="EMBL" id="KAK7491468.1"/>
    </source>
</evidence>
<dbReference type="Proteomes" id="UP001519460">
    <property type="component" value="Unassembled WGS sequence"/>
</dbReference>
<dbReference type="PANTHER" id="PTHR10336">
    <property type="entry name" value="PHOSPHOINOSITIDE-SPECIFIC PHOSPHOLIPASE C FAMILY PROTEIN"/>
    <property type="match status" value="1"/>
</dbReference>
<dbReference type="EMBL" id="JACVVK020000114">
    <property type="protein sequence ID" value="KAK7491468.1"/>
    <property type="molecule type" value="Genomic_DNA"/>
</dbReference>
<reference evidence="15 16" key="1">
    <citation type="journal article" date="2023" name="Sci. Data">
        <title>Genome assembly of the Korean intertidal mud-creeper Batillaria attramentaria.</title>
        <authorList>
            <person name="Patra A.K."/>
            <person name="Ho P.T."/>
            <person name="Jun S."/>
            <person name="Lee S.J."/>
            <person name="Kim Y."/>
            <person name="Won Y.J."/>
        </authorList>
    </citation>
    <scope>NUCLEOTIDE SEQUENCE [LARGE SCALE GENOMIC DNA]</scope>
    <source>
        <strain evidence="15">Wonlab-2016</strain>
    </source>
</reference>
<dbReference type="SUPFAM" id="SSF49562">
    <property type="entry name" value="C2 domain (Calcium/lipid-binding domain, CaLB)"/>
    <property type="match status" value="1"/>
</dbReference>
<protein>
    <recommendedName>
        <fullName evidence="3 11">Phosphoinositide phospholipase C</fullName>
        <ecNumber evidence="3 11">3.1.4.11</ecNumber>
    </recommendedName>
</protein>
<dbReference type="Gene3D" id="1.10.238.10">
    <property type="entry name" value="EF-hand"/>
    <property type="match status" value="2"/>
</dbReference>
<dbReference type="InterPro" id="IPR000008">
    <property type="entry name" value="C2_dom"/>
</dbReference>
<organism evidence="15 16">
    <name type="scientific">Batillaria attramentaria</name>
    <dbReference type="NCBI Taxonomy" id="370345"/>
    <lineage>
        <taxon>Eukaryota</taxon>
        <taxon>Metazoa</taxon>
        <taxon>Spiralia</taxon>
        <taxon>Lophotrochozoa</taxon>
        <taxon>Mollusca</taxon>
        <taxon>Gastropoda</taxon>
        <taxon>Caenogastropoda</taxon>
        <taxon>Sorbeoconcha</taxon>
        <taxon>Cerithioidea</taxon>
        <taxon>Batillariidae</taxon>
        <taxon>Batillaria</taxon>
    </lineage>
</organism>
<feature type="domain" description="EF-hand" evidence="14">
    <location>
        <begin position="1"/>
        <end position="25"/>
    </location>
</feature>
<evidence type="ECO:0000256" key="11">
    <source>
        <dbReference type="RuleBase" id="RU361133"/>
    </source>
</evidence>
<dbReference type="Pfam" id="PF00388">
    <property type="entry name" value="PI-PLC-X"/>
    <property type="match status" value="1"/>
</dbReference>
<evidence type="ECO:0000313" key="16">
    <source>
        <dbReference type="Proteomes" id="UP001519460"/>
    </source>
</evidence>
<dbReference type="GO" id="GO:0004435">
    <property type="term" value="F:phosphatidylinositol-4,5-bisphosphate phospholipase C activity"/>
    <property type="evidence" value="ECO:0007669"/>
    <property type="project" value="UniProtKB-EC"/>
</dbReference>
<evidence type="ECO:0000256" key="6">
    <source>
        <dbReference type="ARBA" id="ARBA00022837"/>
    </source>
</evidence>
<dbReference type="GO" id="GO:0005737">
    <property type="term" value="C:cytoplasm"/>
    <property type="evidence" value="ECO:0007669"/>
    <property type="project" value="UniProtKB-SubCell"/>
</dbReference>
<gene>
    <name evidence="15" type="ORF">BaRGS_00017297</name>
</gene>
<evidence type="ECO:0000259" key="12">
    <source>
        <dbReference type="PROSITE" id="PS50004"/>
    </source>
</evidence>
<dbReference type="Pfam" id="PF09279">
    <property type="entry name" value="EF-hand_like"/>
    <property type="match status" value="1"/>
</dbReference>
<dbReference type="FunFam" id="1.10.238.10:FF:000005">
    <property type="entry name" value="Phosphoinositide phospholipase C"/>
    <property type="match status" value="1"/>
</dbReference>
<dbReference type="InterPro" id="IPR017946">
    <property type="entry name" value="PLC-like_Pdiesterase_TIM-brl"/>
</dbReference>
<evidence type="ECO:0000256" key="7">
    <source>
        <dbReference type="ARBA" id="ARBA00022963"/>
    </source>
</evidence>
<keyword evidence="4" id="KW-0963">Cytoplasm</keyword>
<dbReference type="InterPro" id="IPR035892">
    <property type="entry name" value="C2_domain_sf"/>
</dbReference>
<comment type="subcellular location">
    <subcellularLocation>
        <location evidence="2">Cytoplasm</location>
    </subcellularLocation>
</comment>
<dbReference type="PROSITE" id="PS50008">
    <property type="entry name" value="PIPLC_Y_DOMAIN"/>
    <property type="match status" value="1"/>
</dbReference>
<evidence type="ECO:0000256" key="4">
    <source>
        <dbReference type="ARBA" id="ARBA00022490"/>
    </source>
</evidence>
<comment type="catalytic activity">
    <reaction evidence="10">
        <text>a 1,2-diacyl-sn-glycero-3-phospho-(1D-myo-inositol-4,5-bisphosphate) + H2O = 1D-myo-inositol 1,4,5-trisphosphate + a 1,2-diacyl-sn-glycerol + H(+)</text>
        <dbReference type="Rhea" id="RHEA:33179"/>
        <dbReference type="ChEBI" id="CHEBI:15377"/>
        <dbReference type="ChEBI" id="CHEBI:15378"/>
        <dbReference type="ChEBI" id="CHEBI:17815"/>
        <dbReference type="ChEBI" id="CHEBI:58456"/>
        <dbReference type="ChEBI" id="CHEBI:203600"/>
        <dbReference type="EC" id="3.1.4.11"/>
    </reaction>
    <physiologicalReaction direction="left-to-right" evidence="10">
        <dbReference type="Rhea" id="RHEA:33180"/>
    </physiologicalReaction>
</comment>
<evidence type="ECO:0000259" key="13">
    <source>
        <dbReference type="PROSITE" id="PS50008"/>
    </source>
</evidence>
<dbReference type="GO" id="GO:0007165">
    <property type="term" value="P:signal transduction"/>
    <property type="evidence" value="ECO:0007669"/>
    <property type="project" value="UniProtKB-KW"/>
</dbReference>
<dbReference type="PROSITE" id="PS00018">
    <property type="entry name" value="EF_HAND_1"/>
    <property type="match status" value="1"/>
</dbReference>
<keyword evidence="7 11" id="KW-0442">Lipid degradation</keyword>
<feature type="domain" description="C2" evidence="12">
    <location>
        <begin position="437"/>
        <end position="564"/>
    </location>
</feature>
<dbReference type="PROSITE" id="PS50222">
    <property type="entry name" value="EF_HAND_2"/>
    <property type="match status" value="1"/>
</dbReference>
<dbReference type="SMART" id="SM00239">
    <property type="entry name" value="C2"/>
    <property type="match status" value="1"/>
</dbReference>
<dbReference type="SMART" id="SM00148">
    <property type="entry name" value="PLCXc"/>
    <property type="match status" value="1"/>
</dbReference>
<evidence type="ECO:0000256" key="10">
    <source>
        <dbReference type="ARBA" id="ARBA00023674"/>
    </source>
</evidence>
<comment type="cofactor">
    <cofactor evidence="1">
        <name>Ca(2+)</name>
        <dbReference type="ChEBI" id="CHEBI:29108"/>
    </cofactor>
</comment>
<keyword evidence="5 11" id="KW-0378">Hydrolase</keyword>
<dbReference type="InterPro" id="IPR002048">
    <property type="entry name" value="EF_hand_dom"/>
</dbReference>
<evidence type="ECO:0000256" key="3">
    <source>
        <dbReference type="ARBA" id="ARBA00012368"/>
    </source>
</evidence>
<dbReference type="PROSITE" id="PS50004">
    <property type="entry name" value="C2"/>
    <property type="match status" value="1"/>
</dbReference>
<keyword evidence="6" id="KW-0106">Calcium</keyword>
<dbReference type="InterPro" id="IPR001711">
    <property type="entry name" value="PLipase_C_Pinositol-sp_Y"/>
</dbReference>
<dbReference type="SUPFAM" id="SSF47473">
    <property type="entry name" value="EF-hand"/>
    <property type="match status" value="1"/>
</dbReference>
<dbReference type="SUPFAM" id="SSF51695">
    <property type="entry name" value="PLC-like phosphodiesterases"/>
    <property type="match status" value="1"/>
</dbReference>
<dbReference type="AlphaFoldDB" id="A0ABD0KVZ3"/>
<dbReference type="InterPro" id="IPR000909">
    <property type="entry name" value="PLipase_C_PInositol-sp_X_dom"/>
</dbReference>
<sequence length="584" mass="66143">MADKNGDNALDMDEIMKLLKTLNADIKRKYVQEMFEKADTRKTPGKGKPTLDREEFVRFYNLLTRRPELEELFLRYSRGKGYMAPRDILAFLREGQKMLDVDEDYCQGLVQHCEPDGLCKSRHQLSMVGFQTFLTSERQFLFKPMHSAVYQDMSRPITHYFIASSHNTYLAEDQLKGPSKVEMYISALTKGCRCVELDCWDGPDNEPVIYHGHTLTSKILFRDVIHAVKEYAFKTSPFPVTLSLENHCSLEQQAVMAQIMEDVLGDMIWSPDTELTAIPTPEQLQNKIIIKGKNGSNNNNSSGEQSVVKAESGHKKIKLNPALSRLTSMKSVGFKDVDQAASIPGFFVVFSLGESKVEKVMSTNALGLNIVTHTKLIRTYPAGTRTDSSNYNPVPAWNHGCQIVALNYQTGGECMQINHGRFLDNGGCGYVLKPNFLLAEEMFGILNGTVARSYRKTLKLTIISGSQIPKPKDSKKGEVIDPFIKIEVHGAPNDNAEYRTKVIQNNGFNPRWYESCMFTVRVPELAIVRFVVKDEDRGVDDFIGYYALPFNSLQEGYRHFPLFDIYGDRFSNTYIFVHVSLSNV</sequence>
<dbReference type="EC" id="3.1.4.11" evidence="3 11"/>
<evidence type="ECO:0000259" key="14">
    <source>
        <dbReference type="PROSITE" id="PS50222"/>
    </source>
</evidence>
<dbReference type="PRINTS" id="PR00390">
    <property type="entry name" value="PHPHLIPASEC"/>
</dbReference>